<reference evidence="4" key="1">
    <citation type="journal article" date="2016" name="Sci. Rep.">
        <title>Molecular characterization of firefly nuptial gifts: a multi-omics approach sheds light on postcopulatory sexual selection.</title>
        <authorList>
            <person name="Al-Wathiqui N."/>
            <person name="Fallon T.R."/>
            <person name="South A."/>
            <person name="Weng J.K."/>
            <person name="Lewis S.M."/>
        </authorList>
    </citation>
    <scope>NUCLEOTIDE SEQUENCE</scope>
</reference>
<proteinExistence type="predicted"/>
<dbReference type="GO" id="GO:0062129">
    <property type="term" value="C:chitin-based extracellular matrix"/>
    <property type="evidence" value="ECO:0007669"/>
    <property type="project" value="TreeGrafter"/>
</dbReference>
<feature type="signal peptide" evidence="3">
    <location>
        <begin position="1"/>
        <end position="16"/>
    </location>
</feature>
<dbReference type="PANTHER" id="PTHR10380">
    <property type="entry name" value="CUTICLE PROTEIN"/>
    <property type="match status" value="1"/>
</dbReference>
<dbReference type="InterPro" id="IPR000618">
    <property type="entry name" value="Insect_cuticle"/>
</dbReference>
<dbReference type="OrthoDB" id="6493579at2759"/>
<dbReference type="PANTHER" id="PTHR10380:SF238">
    <property type="entry name" value="CUTICULAR PROTEIN 65EA-RELATED"/>
    <property type="match status" value="1"/>
</dbReference>
<accession>A0A1Y1M0T0</accession>
<protein>
    <submittedName>
        <fullName evidence="4">Uncharacterized protein</fullName>
    </submittedName>
</protein>
<dbReference type="RefSeq" id="XP_031342478.1">
    <property type="nucleotide sequence ID" value="XM_031486618.1"/>
</dbReference>
<sequence length="144" mass="16047">MRSLIVFLSLLACVFAQYRPQPNYQPNPTGKVISILKQLYDLNPDGSYQWSFETENGIQSQQQGVLKQVGNEVVPVVTGSYAYPSPNGEPVVIQFIADENGFQPQGSVLPTPPPIPEAILRSLAYNAAHPEENDPKYNKPQKRY</sequence>
<dbReference type="EMBL" id="GEZM01045108">
    <property type="protein sequence ID" value="JAV77915.1"/>
    <property type="molecule type" value="Transcribed_RNA"/>
</dbReference>
<dbReference type="GO" id="GO:0008010">
    <property type="term" value="F:structural constituent of chitin-based larval cuticle"/>
    <property type="evidence" value="ECO:0007669"/>
    <property type="project" value="TreeGrafter"/>
</dbReference>
<keyword evidence="3" id="KW-0732">Signal</keyword>
<dbReference type="GeneID" id="116170315"/>
<dbReference type="KEGG" id="ppyr:116170315"/>
<dbReference type="PRINTS" id="PR00947">
    <property type="entry name" value="CUTICLE"/>
</dbReference>
<name>A0A1Y1M0T0_PHOPY</name>
<evidence type="ECO:0000256" key="2">
    <source>
        <dbReference type="PROSITE-ProRule" id="PRU00497"/>
    </source>
</evidence>
<dbReference type="InterPro" id="IPR031311">
    <property type="entry name" value="CHIT_BIND_RR_consensus"/>
</dbReference>
<evidence type="ECO:0000256" key="1">
    <source>
        <dbReference type="ARBA" id="ARBA00022460"/>
    </source>
</evidence>
<organism evidence="4">
    <name type="scientific">Photinus pyralis</name>
    <name type="common">Common eastern firefly</name>
    <name type="synonym">Lampyris pyralis</name>
    <dbReference type="NCBI Taxonomy" id="7054"/>
    <lineage>
        <taxon>Eukaryota</taxon>
        <taxon>Metazoa</taxon>
        <taxon>Ecdysozoa</taxon>
        <taxon>Arthropoda</taxon>
        <taxon>Hexapoda</taxon>
        <taxon>Insecta</taxon>
        <taxon>Pterygota</taxon>
        <taxon>Neoptera</taxon>
        <taxon>Endopterygota</taxon>
        <taxon>Coleoptera</taxon>
        <taxon>Polyphaga</taxon>
        <taxon>Elateriformia</taxon>
        <taxon>Elateroidea</taxon>
        <taxon>Lampyridae</taxon>
        <taxon>Lampyrinae</taxon>
        <taxon>Photinus</taxon>
    </lineage>
</organism>
<dbReference type="InterPro" id="IPR050468">
    <property type="entry name" value="Cuticle_Struct_Prot"/>
</dbReference>
<feature type="chain" id="PRO_5012643596" evidence="3">
    <location>
        <begin position="17"/>
        <end position="144"/>
    </location>
</feature>
<dbReference type="Pfam" id="PF00379">
    <property type="entry name" value="Chitin_bind_4"/>
    <property type="match status" value="1"/>
</dbReference>
<keyword evidence="1 2" id="KW-0193">Cuticle</keyword>
<evidence type="ECO:0000256" key="3">
    <source>
        <dbReference type="SAM" id="SignalP"/>
    </source>
</evidence>
<evidence type="ECO:0000313" key="4">
    <source>
        <dbReference type="EMBL" id="JAV77915.1"/>
    </source>
</evidence>
<dbReference type="PROSITE" id="PS00233">
    <property type="entry name" value="CHIT_BIND_RR_1"/>
    <property type="match status" value="1"/>
</dbReference>
<dbReference type="AlphaFoldDB" id="A0A1Y1M0T0"/>
<dbReference type="PROSITE" id="PS51155">
    <property type="entry name" value="CHIT_BIND_RR_2"/>
    <property type="match status" value="1"/>
</dbReference>